<evidence type="ECO:0000313" key="2">
    <source>
        <dbReference type="Proteomes" id="UP000665181"/>
    </source>
</evidence>
<comment type="caution">
    <text evidence="1">The sequence shown here is derived from an EMBL/GenBank/DDBJ whole genome shotgun (WGS) entry which is preliminary data.</text>
</comment>
<dbReference type="AlphaFoldDB" id="A0A8I2B7J3"/>
<protein>
    <submittedName>
        <fullName evidence="1">Uncharacterized protein</fullName>
    </submittedName>
</protein>
<evidence type="ECO:0000313" key="1">
    <source>
        <dbReference type="EMBL" id="MBO3793246.1"/>
    </source>
</evidence>
<reference evidence="1" key="1">
    <citation type="submission" date="2021-03" db="EMBL/GenBank/DDBJ databases">
        <title>Isolation of Bacillus subtilis from fermented food sample.</title>
        <authorList>
            <person name="Lakshmanan V."/>
            <person name="Athira K."/>
            <person name="Rajagopal K."/>
        </authorList>
    </citation>
    <scope>NUCLEOTIDE SEQUENCE</scope>
    <source>
        <strain evidence="1">S1</strain>
    </source>
</reference>
<accession>A0A8I2B7J3</accession>
<organism evidence="1 2">
    <name type="scientific">Bacillus subtilis</name>
    <dbReference type="NCBI Taxonomy" id="1423"/>
    <lineage>
        <taxon>Bacteria</taxon>
        <taxon>Bacillati</taxon>
        <taxon>Bacillota</taxon>
        <taxon>Bacilli</taxon>
        <taxon>Bacillales</taxon>
        <taxon>Bacillaceae</taxon>
        <taxon>Bacillus</taxon>
    </lineage>
</organism>
<dbReference type="Proteomes" id="UP000665181">
    <property type="component" value="Unassembled WGS sequence"/>
</dbReference>
<proteinExistence type="predicted"/>
<name>A0A8I2B7J3_BACIU</name>
<gene>
    <name evidence="1" type="ORF">J5227_02720</name>
</gene>
<dbReference type="EMBL" id="JAGFPW010000001">
    <property type="protein sequence ID" value="MBO3793246.1"/>
    <property type="molecule type" value="Genomic_DNA"/>
</dbReference>
<sequence>MTKYNEFEETAKEMDTLALSGFFGEDVRELTAKRDEMDINEYLYQTVKLWIDEG</sequence>
<dbReference type="RefSeq" id="WP_208555906.1">
    <property type="nucleotide sequence ID" value="NZ_JAGFPW010000001.1"/>
</dbReference>